<organism evidence="2 3">
    <name type="scientific">Actinomadura darangshiensis</name>
    <dbReference type="NCBI Taxonomy" id="705336"/>
    <lineage>
        <taxon>Bacteria</taxon>
        <taxon>Bacillati</taxon>
        <taxon>Actinomycetota</taxon>
        <taxon>Actinomycetes</taxon>
        <taxon>Streptosporangiales</taxon>
        <taxon>Thermomonosporaceae</taxon>
        <taxon>Actinomadura</taxon>
    </lineage>
</organism>
<protein>
    <submittedName>
        <fullName evidence="2">DUF4032 domain-containing protein</fullName>
    </submittedName>
</protein>
<dbReference type="Pfam" id="PF13224">
    <property type="entry name" value="DUF4032"/>
    <property type="match status" value="1"/>
</dbReference>
<dbReference type="RefSeq" id="WP_132197940.1">
    <property type="nucleotide sequence ID" value="NZ_SMKY01000054.1"/>
</dbReference>
<evidence type="ECO:0000259" key="1">
    <source>
        <dbReference type="Pfam" id="PF13224"/>
    </source>
</evidence>
<evidence type="ECO:0000313" key="2">
    <source>
        <dbReference type="EMBL" id="TDD83410.1"/>
    </source>
</evidence>
<sequence>MHFVFTPPGESAAGLLDLPWTEPLEEWDDERLVEIRQRGLSRHTVRFVAEGGAVYAMKELDARLARREYRLLRRLRELGLPAVEVIGVVVDRAGLDAILVTRFLDHSSSYRSLFANARYSHPTDRLLDALVELLVRLHLAGFMWGDCSLSNVLFRMDAGAFAAYLVDAETAELHPSLSEGQRGYDVSLARERIAGELFDLSAAGTLPSGVDPIDVADDTVRRYRALWDELTREEILHPDDQRYRIAERLRRINSLGFDVDEVELVDAGSSGARLRVRTRVAEPGHHRRILMARTGLDAQENQARRLLNDIAGYRGHLERVRGGPVPEVVASNTWLAEVYEPVIDAVPPGLRDRLDDVELFHEVLEHRWFLSEKSGRDVGTSAAARDYFASVLPTVPEDLTQTGRRPDPPS</sequence>
<reference evidence="2 3" key="1">
    <citation type="submission" date="2019-03" db="EMBL/GenBank/DDBJ databases">
        <title>Draft genome sequences of novel Actinobacteria.</title>
        <authorList>
            <person name="Sahin N."/>
            <person name="Ay H."/>
            <person name="Saygin H."/>
        </authorList>
    </citation>
    <scope>NUCLEOTIDE SEQUENCE [LARGE SCALE GENOMIC DNA]</scope>
    <source>
        <strain evidence="2 3">DSM 45941</strain>
    </source>
</reference>
<evidence type="ECO:0000313" key="3">
    <source>
        <dbReference type="Proteomes" id="UP000295578"/>
    </source>
</evidence>
<comment type="caution">
    <text evidence="2">The sequence shown here is derived from an EMBL/GenBank/DDBJ whole genome shotgun (WGS) entry which is preliminary data.</text>
</comment>
<dbReference type="Proteomes" id="UP000295578">
    <property type="component" value="Unassembled WGS sequence"/>
</dbReference>
<proteinExistence type="predicted"/>
<feature type="domain" description="DUF4032" evidence="1">
    <location>
        <begin position="226"/>
        <end position="392"/>
    </location>
</feature>
<dbReference type="AlphaFoldDB" id="A0A4R5BEY4"/>
<dbReference type="OrthoDB" id="1550523at2"/>
<name>A0A4R5BEY4_9ACTN</name>
<dbReference type="InterPro" id="IPR025111">
    <property type="entry name" value="DUF4032"/>
</dbReference>
<dbReference type="InterPro" id="IPR011009">
    <property type="entry name" value="Kinase-like_dom_sf"/>
</dbReference>
<dbReference type="Pfam" id="PF06293">
    <property type="entry name" value="Kdo"/>
    <property type="match status" value="1"/>
</dbReference>
<gene>
    <name evidence="2" type="ORF">E1293_14685</name>
</gene>
<accession>A0A4R5BEY4</accession>
<keyword evidence="3" id="KW-1185">Reference proteome</keyword>
<dbReference type="EMBL" id="SMKY01000054">
    <property type="protein sequence ID" value="TDD83410.1"/>
    <property type="molecule type" value="Genomic_DNA"/>
</dbReference>
<dbReference type="SUPFAM" id="SSF56112">
    <property type="entry name" value="Protein kinase-like (PK-like)"/>
    <property type="match status" value="1"/>
</dbReference>